<dbReference type="Pfam" id="PF23554">
    <property type="entry name" value="TPR_DOCK"/>
    <property type="match status" value="1"/>
</dbReference>
<sequence>MPWRPLPRIAFAVATYPFTASSPADLPLEIGDELYIIEQGGQDGAWFRGYLVAPPSLLAGLTSVKGQTLEARVFSGIFPRCCVEVREVLGDGGVDGNAQSLHTNGDSPRLGQTNSESLGRSSSSAHKSSIRRVTSNSSVGPKGATMNGETSRTSMNTKRPTRTSSRTSNHVNGHGLARKLSHRSITSSQARSSPSPFTPTSEGPRDPNMKRPQAPVPMLKIGDETPTSNSEPLVDEVASCLREWHSKNLHELLLNRRYSVLEKVSDLVNRLDLARRQLLHGVLTAQELTALREEIVWNLVGGNKMLSKDVIVRDPKQHGRLLTGDDSAIELTKLQATMSLLDRPPVFQHDPINLYHLLVDVKAFNNSSLIAPTLSIYLCSRSPGESPKAITESFVIELPAQEDFEQSASMGRFRTLFTDLTANDIGDASRPGQDLYVVIKVQASQPIQRPAINGSLKPSQVGENGSLNRPTTSSYRSTKSTKGGRQSMMWAQKLGSVRNRNQHEPSVPQAQSTAGSGTTTMGGTRPATQDSSRPNTQQGTPYVKRNVGVGVLNIKHLFEHEAAGDRQVSMWSPAMTNVENQNSMEDWDELIRDLVKSRSNGYVKAKSLDRIRVGLQAFASPDANDLILKTPTVLQNILSTPKIDFPGAPTKARSDIYITISEVVLPPQTLLSHPQQGTVPLSTNLELKNVQLTLEVRKKTGERIEGCIFPGSNSPGQTAWRTSAVERGEAWNQMIKLAIPTADVPEAHLIMSIADAPGFPFALCWMPLWTDEAFVKNGTHAPLLYLYDKVTSSSDKGRGAYLAFPWDSKGRYGDTKDETLTGPIATLRLQTELCSTYFSQDTILLGILRWREQRGDQVLDLLKRFAFVPEIEIVKLVSDVFDALFGILLENAGKDEFEDSVFNALVTVLGIVHDRRFNLGPFVDRYAELRFDHPFATPCLIRSYLRLLSNPADPNKSRRVRATFKVGRHILRFIVCARKRQELKEAGIGANTQATFRRDLRMIFHAFQALMKDASPILVGSKTLVVQHMHTWLPELRPVLVEEEILEIATNFLESCSDVQGKLILYKLVLILNLTNEDLFSQTEVRQKVCSNTSKWIEPYWGSNLESTQWREQVRLCCSIVSKQACELQVEEFGYFKKAIQSYRSLLTLSEKQTDSLSLLFPATYPFPSKSLSSPGNFDEALTELAGLLATLSGIPFGRHIDTASPECTDLLFDGLEVIMSILSGAAFPRSWLSLYVFHHKSSLQILETLFEFMAIERVPSPEDADDFNTELWSKFFLALLTLVRGDVLALETFPEQKRRAVWKIAGDVREQGAVLLKRSWDAIGWEANPEEQARYGLLRLGGFQVQYVPSLVAPIVELCLSVHEGLRNVAVRILQAMIVSEWTLNEDLSVIQAEMVDCLEMLFQSKNMGETLVQKMFVNELLDLFESLARVPSNPMWQAIKDMITTIDELLELLAAVHSPDITEALRILNTLQLMNFLKDMQKEDIFIRYVHQLAEVQAKLNNKTEAGLALCLHADLYTWETTPVRALSDPNYPEQSSFERKEQLYFEVINYLEEGEAWDSALTYYRELANQYEHTHYDFSKLARTQRSMAKIYETVAKGDWQSPRYFRVTYHGLGFPSSLRGKEFVYEGEPSERQSAFTDRMRQLHPAAQIVPKGEAEELEGQYLQITPVSAYRDLEHPIYQQPKVVQSTRDFVTLSKPHRFAVTSKRHSPASGVHHQWIEKTLYSTKESFPTILRRSEIVTVDVIRLSPLQTALERTARKTSELAILDRRVSNGDETAFPSLTDTIMSSVDPASAASVAQYRQLLPTMPEDNDEEADEPAFSPLQNALHIALLEHVSILKQCLSHYVRPDHVHSRAFLTDNLNETFAPELSILAPNPVPASEPPSFLHSSSRSFAGVTTSTTPALTLTNGDTPVSPRQPLDGRTGPLSRLSLNFLKTAPPGPIKVNGSASNPSAVSDDGSSSFNLSHGRNNSLHNSATADTTAPHGESEGAERPTTSQSGRSGKLKKRLSSLGIGRAAMPKDKSKTEMMGGVAEE</sequence>
<evidence type="ECO:0000256" key="3">
    <source>
        <dbReference type="ARBA" id="ARBA00022490"/>
    </source>
</evidence>
<dbReference type="PROSITE" id="PS51650">
    <property type="entry name" value="C2_DOCK"/>
    <property type="match status" value="1"/>
</dbReference>
<dbReference type="Gene3D" id="2.30.30.40">
    <property type="entry name" value="SH3 Domains"/>
    <property type="match status" value="1"/>
</dbReference>
<dbReference type="PROSITE" id="PS51651">
    <property type="entry name" value="DOCKER"/>
    <property type="match status" value="1"/>
</dbReference>
<dbReference type="InterPro" id="IPR032376">
    <property type="entry name" value="DOCK_N"/>
</dbReference>
<feature type="compositionally biased region" description="Low complexity" evidence="8">
    <location>
        <begin position="1901"/>
        <end position="1911"/>
    </location>
</feature>
<feature type="compositionally biased region" description="Polar residues" evidence="8">
    <location>
        <begin position="526"/>
        <end position="540"/>
    </location>
</feature>
<dbReference type="InterPro" id="IPR001452">
    <property type="entry name" value="SH3_domain"/>
</dbReference>
<dbReference type="InterPro" id="IPR027007">
    <property type="entry name" value="C2_DOCK-type_domain"/>
</dbReference>
<dbReference type="EMBL" id="JAFEKC020000006">
    <property type="protein sequence ID" value="KAK0514106.1"/>
    <property type="molecule type" value="Genomic_DNA"/>
</dbReference>
<feature type="compositionally biased region" description="Polar residues" evidence="8">
    <location>
        <begin position="97"/>
        <end position="116"/>
    </location>
</feature>
<dbReference type="GO" id="GO:0031267">
    <property type="term" value="F:small GTPase binding"/>
    <property type="evidence" value="ECO:0007669"/>
    <property type="project" value="TreeGrafter"/>
</dbReference>
<feature type="compositionally biased region" description="Low complexity" evidence="8">
    <location>
        <begin position="117"/>
        <end position="127"/>
    </location>
</feature>
<dbReference type="Proteomes" id="UP001166286">
    <property type="component" value="Unassembled WGS sequence"/>
</dbReference>
<dbReference type="InterPro" id="IPR035892">
    <property type="entry name" value="C2_domain_sf"/>
</dbReference>
<dbReference type="Pfam" id="PF16172">
    <property type="entry name" value="DOCK_N"/>
    <property type="match status" value="1"/>
</dbReference>
<evidence type="ECO:0000256" key="4">
    <source>
        <dbReference type="ARBA" id="ARBA00022553"/>
    </source>
</evidence>
<dbReference type="InterPro" id="IPR043161">
    <property type="entry name" value="DOCK_C_lobe_A"/>
</dbReference>
<keyword evidence="5" id="KW-0344">Guanine-nucleotide releasing factor</keyword>
<evidence type="ECO:0000313" key="12">
    <source>
        <dbReference type="EMBL" id="KAK0514106.1"/>
    </source>
</evidence>
<dbReference type="Pfam" id="PF06920">
    <property type="entry name" value="DHR-2_Lobe_A"/>
    <property type="match status" value="1"/>
</dbReference>
<dbReference type="SUPFAM" id="SSF48371">
    <property type="entry name" value="ARM repeat"/>
    <property type="match status" value="1"/>
</dbReference>
<dbReference type="GO" id="GO:0005085">
    <property type="term" value="F:guanyl-nucleotide exchange factor activity"/>
    <property type="evidence" value="ECO:0007669"/>
    <property type="project" value="UniProtKB-KW"/>
</dbReference>
<dbReference type="PROSITE" id="PS50002">
    <property type="entry name" value="SH3"/>
    <property type="match status" value="1"/>
</dbReference>
<feature type="region of interest" description="Disordered" evidence="8">
    <location>
        <begin position="1883"/>
        <end position="2038"/>
    </location>
</feature>
<dbReference type="InterPro" id="IPR046769">
    <property type="entry name" value="DOCKER_Lobe_A"/>
</dbReference>
<feature type="compositionally biased region" description="Polar residues" evidence="8">
    <location>
        <begin position="1950"/>
        <end position="1984"/>
    </location>
</feature>
<dbReference type="InterPro" id="IPR056372">
    <property type="entry name" value="TPR_DOCK"/>
</dbReference>
<dbReference type="SMART" id="SM00326">
    <property type="entry name" value="SH3"/>
    <property type="match status" value="1"/>
</dbReference>
<feature type="domain" description="SH3" evidence="9">
    <location>
        <begin position="7"/>
        <end position="88"/>
    </location>
</feature>
<organism evidence="12 13">
    <name type="scientific">Cladonia borealis</name>
    <dbReference type="NCBI Taxonomy" id="184061"/>
    <lineage>
        <taxon>Eukaryota</taxon>
        <taxon>Fungi</taxon>
        <taxon>Dikarya</taxon>
        <taxon>Ascomycota</taxon>
        <taxon>Pezizomycotina</taxon>
        <taxon>Lecanoromycetes</taxon>
        <taxon>OSLEUM clade</taxon>
        <taxon>Lecanoromycetidae</taxon>
        <taxon>Lecanorales</taxon>
        <taxon>Lecanorineae</taxon>
        <taxon>Cladoniaceae</taxon>
        <taxon>Cladonia</taxon>
    </lineage>
</organism>
<feature type="region of interest" description="Disordered" evidence="8">
    <location>
        <begin position="450"/>
        <end position="542"/>
    </location>
</feature>
<evidence type="ECO:0000259" key="9">
    <source>
        <dbReference type="PROSITE" id="PS50002"/>
    </source>
</evidence>
<feature type="compositionally biased region" description="Polar residues" evidence="8">
    <location>
        <begin position="1890"/>
        <end position="1900"/>
    </location>
</feature>
<evidence type="ECO:0000313" key="13">
    <source>
        <dbReference type="Proteomes" id="UP001166286"/>
    </source>
</evidence>
<proteinExistence type="inferred from homology"/>
<feature type="compositionally biased region" description="Polar residues" evidence="8">
    <location>
        <begin position="183"/>
        <end position="201"/>
    </location>
</feature>
<dbReference type="Gene3D" id="1.20.1270.350">
    <property type="entry name" value="Dedicator of cytokinesis N-terminal subdomain"/>
    <property type="match status" value="1"/>
</dbReference>
<evidence type="ECO:0000259" key="11">
    <source>
        <dbReference type="PROSITE" id="PS51651"/>
    </source>
</evidence>
<evidence type="ECO:0000256" key="5">
    <source>
        <dbReference type="ARBA" id="ARBA00022658"/>
    </source>
</evidence>
<dbReference type="CDD" id="cd11684">
    <property type="entry name" value="DHR2_DOCK"/>
    <property type="match status" value="1"/>
</dbReference>
<accession>A0AA39UC52</accession>
<dbReference type="Pfam" id="PF14429">
    <property type="entry name" value="DOCK-C2"/>
    <property type="match status" value="1"/>
</dbReference>
<dbReference type="InterPro" id="IPR016024">
    <property type="entry name" value="ARM-type_fold"/>
</dbReference>
<feature type="compositionally biased region" description="Low complexity" evidence="8">
    <location>
        <begin position="509"/>
        <end position="524"/>
    </location>
</feature>
<comment type="similarity">
    <text evidence="7">Belongs to the DOCK family.</text>
</comment>
<evidence type="ECO:0000256" key="6">
    <source>
        <dbReference type="PROSITE-ProRule" id="PRU00192"/>
    </source>
</evidence>
<keyword evidence="3" id="KW-0963">Cytoplasm</keyword>
<evidence type="ECO:0000256" key="7">
    <source>
        <dbReference type="PROSITE-ProRule" id="PRU00983"/>
    </source>
</evidence>
<keyword evidence="2 6" id="KW-0728">SH3 domain</keyword>
<dbReference type="InterPro" id="IPR027357">
    <property type="entry name" value="DOCKER_dom"/>
</dbReference>
<dbReference type="InterPro" id="IPR036028">
    <property type="entry name" value="SH3-like_dom_sf"/>
</dbReference>
<keyword evidence="13" id="KW-1185">Reference proteome</keyword>
<reference evidence="12" key="1">
    <citation type="submission" date="2023-03" db="EMBL/GenBank/DDBJ databases">
        <title>Complete genome of Cladonia borealis.</title>
        <authorList>
            <person name="Park H."/>
        </authorList>
    </citation>
    <scope>NUCLEOTIDE SEQUENCE</scope>
    <source>
        <strain evidence="12">ANT050790</strain>
    </source>
</reference>
<evidence type="ECO:0000256" key="1">
    <source>
        <dbReference type="ARBA" id="ARBA00004496"/>
    </source>
</evidence>
<dbReference type="Gene3D" id="1.25.40.410">
    <property type="match status" value="1"/>
</dbReference>
<feature type="domain" description="C2 DOCK-type" evidence="10">
    <location>
        <begin position="653"/>
        <end position="834"/>
    </location>
</feature>
<dbReference type="PANTHER" id="PTHR45653">
    <property type="entry name" value="DEDICATOR OF CYTOKINESIS"/>
    <property type="match status" value="1"/>
</dbReference>
<evidence type="ECO:0008006" key="14">
    <source>
        <dbReference type="Google" id="ProtNLM"/>
    </source>
</evidence>
<evidence type="ECO:0000256" key="2">
    <source>
        <dbReference type="ARBA" id="ARBA00022443"/>
    </source>
</evidence>
<feature type="compositionally biased region" description="Low complexity" evidence="8">
    <location>
        <begin position="471"/>
        <end position="481"/>
    </location>
</feature>
<keyword evidence="4" id="KW-0597">Phosphoprotein</keyword>
<name>A0AA39UC52_9LECA</name>
<feature type="region of interest" description="Disordered" evidence="8">
    <location>
        <begin position="96"/>
        <end position="217"/>
    </location>
</feature>
<dbReference type="GO" id="GO:0005886">
    <property type="term" value="C:plasma membrane"/>
    <property type="evidence" value="ECO:0007669"/>
    <property type="project" value="TreeGrafter"/>
</dbReference>
<protein>
    <recommendedName>
        <fullName evidence="14">Dedicator of cytokinesis protein 1</fullName>
    </recommendedName>
</protein>
<dbReference type="Gene3D" id="2.60.40.150">
    <property type="entry name" value="C2 domain"/>
    <property type="match status" value="1"/>
</dbReference>
<dbReference type="GO" id="GO:0007264">
    <property type="term" value="P:small GTPase-mediated signal transduction"/>
    <property type="evidence" value="ECO:0007669"/>
    <property type="project" value="InterPro"/>
</dbReference>
<gene>
    <name evidence="12" type="ORF">JMJ35_003828</name>
</gene>
<comment type="subcellular location">
    <subcellularLocation>
        <location evidence="1">Cytoplasm</location>
    </subcellularLocation>
</comment>
<dbReference type="PANTHER" id="PTHR45653:SF10">
    <property type="entry name" value="MYOBLAST CITY, ISOFORM B"/>
    <property type="match status" value="1"/>
</dbReference>
<feature type="compositionally biased region" description="Polar residues" evidence="8">
    <location>
        <begin position="147"/>
        <end position="158"/>
    </location>
</feature>
<dbReference type="InterPro" id="IPR042455">
    <property type="entry name" value="DOCK_N_sub1"/>
</dbReference>
<feature type="compositionally biased region" description="Polar residues" evidence="8">
    <location>
        <begin position="456"/>
        <end position="470"/>
    </location>
</feature>
<dbReference type="SUPFAM" id="SSF50044">
    <property type="entry name" value="SH3-domain"/>
    <property type="match status" value="1"/>
</dbReference>
<feature type="domain" description="DOCKER" evidence="11">
    <location>
        <begin position="1479"/>
        <end position="1885"/>
    </location>
</feature>
<comment type="caution">
    <text evidence="12">The sequence shown here is derived from an EMBL/GenBank/DDBJ whole genome shotgun (WGS) entry which is preliminary data.</text>
</comment>
<evidence type="ECO:0000259" key="10">
    <source>
        <dbReference type="PROSITE" id="PS51650"/>
    </source>
</evidence>
<evidence type="ECO:0000256" key="8">
    <source>
        <dbReference type="SAM" id="MobiDB-lite"/>
    </source>
</evidence>
<dbReference type="GO" id="GO:0005737">
    <property type="term" value="C:cytoplasm"/>
    <property type="evidence" value="ECO:0007669"/>
    <property type="project" value="UniProtKB-SubCell"/>
</dbReference>
<dbReference type="InterPro" id="IPR026791">
    <property type="entry name" value="DOCK"/>
</dbReference>
<dbReference type="CDD" id="cd08679">
    <property type="entry name" value="C2_DOCK180_related"/>
    <property type="match status" value="1"/>
</dbReference>